<evidence type="ECO:0000313" key="2">
    <source>
        <dbReference type="Proteomes" id="UP000254508"/>
    </source>
</evidence>
<protein>
    <submittedName>
        <fullName evidence="1">Uncharacterized protein</fullName>
    </submittedName>
</protein>
<reference evidence="2" key="1">
    <citation type="submission" date="2018-07" db="EMBL/GenBank/DDBJ databases">
        <title>Genome sequence of Erythrobacter strain YH-07, an antagonistic bacterium isolated from Yellow Sea.</title>
        <authorList>
            <person name="Tang T."/>
            <person name="Liu Q."/>
            <person name="Sun X."/>
        </authorList>
    </citation>
    <scope>NUCLEOTIDE SEQUENCE [LARGE SCALE GENOMIC DNA]</scope>
    <source>
        <strain evidence="2">YH-07</strain>
    </source>
</reference>
<evidence type="ECO:0000313" key="1">
    <source>
        <dbReference type="EMBL" id="AXK41883.1"/>
    </source>
</evidence>
<name>A0A345YD81_9SPHN</name>
<dbReference type="EMBL" id="CP031357">
    <property type="protein sequence ID" value="AXK41883.1"/>
    <property type="molecule type" value="Genomic_DNA"/>
</dbReference>
<gene>
    <name evidence="1" type="ORF">DVR09_05590</name>
</gene>
<dbReference type="RefSeq" id="WP_115416069.1">
    <property type="nucleotide sequence ID" value="NZ_CP031357.1"/>
</dbReference>
<dbReference type="Proteomes" id="UP000254508">
    <property type="component" value="Chromosome"/>
</dbReference>
<dbReference type="OrthoDB" id="7596063at2"/>
<dbReference type="AlphaFoldDB" id="A0A345YD81"/>
<keyword evidence="2" id="KW-1185">Reference proteome</keyword>
<organism evidence="1 2">
    <name type="scientific">Erythrobacter aureus</name>
    <dbReference type="NCBI Taxonomy" id="2182384"/>
    <lineage>
        <taxon>Bacteria</taxon>
        <taxon>Pseudomonadati</taxon>
        <taxon>Pseudomonadota</taxon>
        <taxon>Alphaproteobacteria</taxon>
        <taxon>Sphingomonadales</taxon>
        <taxon>Erythrobacteraceae</taxon>
        <taxon>Erythrobacter/Porphyrobacter group</taxon>
        <taxon>Erythrobacter</taxon>
    </lineage>
</organism>
<accession>A0A345YD81</accession>
<proteinExistence type="predicted"/>
<dbReference type="KEGG" id="err:DVR09_05590"/>
<sequence>MAEADVTLRFEIAEGETPDADNVIRALAAYVEILKTAGELVAPQLQMEVGLVGVEDGSDVFKFALRSCENFGESLIEGMGEYPLVSKAAITLGGLIGGTMIVIGLENKFSDDPRLPPDQMQVFEENNRLLRESNDLQRREMEFYGILQEEPAYKQIDIIRPYGGGSRHTVPKEEFAARSGLWMSDGGTVSDPSSQTITDTWNVVLIKATLVPEPRRWRFAKDGIEFSALVKDQTFLDAIHDRTLPVTLAEGIRMKIEVKYREDYTEEGWVPVVGSHRVTKVLHPLPPGSPIPLFPDAGSPKK</sequence>